<gene>
    <name evidence="15" type="ORF">D1013_15415</name>
</gene>
<dbReference type="PROSITE" id="PS00211">
    <property type="entry name" value="ABC_TRANSPORTER_1"/>
    <property type="match status" value="1"/>
</dbReference>
<accession>A0A3G2L8U5</accession>
<name>A0A3G2L8U5_9FLAO</name>
<keyword evidence="6" id="KW-0547">Nucleotide-binding</keyword>
<keyword evidence="10" id="KW-0694">RNA-binding</keyword>
<feature type="coiled-coil region" evidence="12">
    <location>
        <begin position="558"/>
        <end position="616"/>
    </location>
</feature>
<evidence type="ECO:0000256" key="1">
    <source>
        <dbReference type="ARBA" id="ARBA00005868"/>
    </source>
</evidence>
<evidence type="ECO:0000313" key="15">
    <source>
        <dbReference type="EMBL" id="AYN68667.1"/>
    </source>
</evidence>
<evidence type="ECO:0000259" key="14">
    <source>
        <dbReference type="PROSITE" id="PS50893"/>
    </source>
</evidence>
<dbReference type="CDD" id="cd03221">
    <property type="entry name" value="ABCF_EF-3"/>
    <property type="match status" value="2"/>
</dbReference>
<evidence type="ECO:0000256" key="11">
    <source>
        <dbReference type="ARBA" id="ARBA00022917"/>
    </source>
</evidence>
<dbReference type="GO" id="GO:0016887">
    <property type="term" value="F:ATP hydrolysis activity"/>
    <property type="evidence" value="ECO:0007669"/>
    <property type="project" value="InterPro"/>
</dbReference>
<evidence type="ECO:0000313" key="16">
    <source>
        <dbReference type="Proteomes" id="UP000276309"/>
    </source>
</evidence>
<dbReference type="InterPro" id="IPR003593">
    <property type="entry name" value="AAA+_ATPase"/>
</dbReference>
<dbReference type="RefSeq" id="WP_121849680.1">
    <property type="nucleotide sequence ID" value="NZ_CP032050.1"/>
</dbReference>
<keyword evidence="16" id="KW-1185">Reference proteome</keyword>
<dbReference type="Pfam" id="PF00005">
    <property type="entry name" value="ABC_tran"/>
    <property type="match status" value="2"/>
</dbReference>
<dbReference type="OrthoDB" id="1521973at2"/>
<dbReference type="InterPro" id="IPR027417">
    <property type="entry name" value="P-loop_NTPase"/>
</dbReference>
<dbReference type="InterPro" id="IPR051309">
    <property type="entry name" value="ABCF_ATPase"/>
</dbReference>
<feature type="domain" description="ABC transporter" evidence="14">
    <location>
        <begin position="4"/>
        <end position="248"/>
    </location>
</feature>
<dbReference type="InterPro" id="IPR032524">
    <property type="entry name" value="ABC_tran_C"/>
</dbReference>
<keyword evidence="2" id="KW-0963">Cytoplasm</keyword>
<reference evidence="15 16" key="1">
    <citation type="submission" date="2018-08" db="EMBL/GenBank/DDBJ databases">
        <title>The reduced genetic potential of extracellular carbohydrate catabolism in Euzebyella marina RN62, a Flavobacteriia bacterium isolated from the hadal water.</title>
        <authorList>
            <person name="Xue C."/>
        </authorList>
    </citation>
    <scope>NUCLEOTIDE SEQUENCE [LARGE SCALE GENOMIC DNA]</scope>
    <source>
        <strain evidence="15 16">RN62</strain>
    </source>
</reference>
<dbReference type="Gene3D" id="1.10.287.380">
    <property type="entry name" value="Valyl-tRNA synthetase, C-terminal domain"/>
    <property type="match status" value="1"/>
</dbReference>
<keyword evidence="11" id="KW-0648">Protein biosynthesis</keyword>
<evidence type="ECO:0000256" key="5">
    <source>
        <dbReference type="ARBA" id="ARBA00022737"/>
    </source>
</evidence>
<comment type="similarity">
    <text evidence="1">Belongs to the ABC transporter superfamily. ABCF family. Translational throttle EttA subfamily.</text>
</comment>
<dbReference type="FunFam" id="3.40.50.300:FF:000183">
    <property type="entry name" value="ABC transporter ATP-binding protein yjjK"/>
    <property type="match status" value="1"/>
</dbReference>
<feature type="domain" description="ABC transporter" evidence="14">
    <location>
        <begin position="313"/>
        <end position="531"/>
    </location>
</feature>
<dbReference type="PROSITE" id="PS50893">
    <property type="entry name" value="ABC_TRANSPORTER_2"/>
    <property type="match status" value="2"/>
</dbReference>
<dbReference type="EMBL" id="CP032050">
    <property type="protein sequence ID" value="AYN68667.1"/>
    <property type="molecule type" value="Genomic_DNA"/>
</dbReference>
<keyword evidence="4" id="KW-0699">rRNA-binding</keyword>
<dbReference type="InterPro" id="IPR017871">
    <property type="entry name" value="ABC_transporter-like_CS"/>
</dbReference>
<evidence type="ECO:0000256" key="12">
    <source>
        <dbReference type="SAM" id="Coils"/>
    </source>
</evidence>
<sequence length="626" mass="72646">MNLLTVENISKSYGERVLFTDLSFGINKGQKIALIAKNGTGKTSILNIMSGSDTPDSGQVNFRKGIRVSFLDQEPNLDPKLTVEETIFASDNEILQVIHAYEKALENPEEAEKYQAAFEAMERFNAWDFETLYKQILFKLKLERLDAKVGLLSGGQKKRLALANALINKPDLLVLDEPTNHLDLEMIEWLEEYFAKENMSLFMVTHDRYFLERVCNEILELDDQQLFSYKGNYSYYLEKKEARIEQVAVEQHKSQRLFKKELEWMRRQPKARTTKSKSRIDDFKVIKEKAGQRRKDHEIQLEINMERMGSKILEIHKISKSYPEKPILDQFNYTFKKGERVGIIGKNGTGKSTFLNIITGTDEPDAGKVVIGDTIKFGYYTQKGIHVKEGQKVIDVIRDFGDYIPLKKGRQISAQQLLERFLFDRKKQYDFVEKLSGGERKRLYLCTVLIQNPNFLILDEPTNDLDIVTLNVLESFLLDFPGCLIVVSHDRYFMDKIVDHLFVFRGDAIVEDFPGNYSDFRAYEDSKIIEERQEKALANKEAKNNSENQPKTNKTGLSYLEQKEFKNLEKEIEKLEKEKVEVQNQFTDPSLSGDEIDQLSIKLQEVIDTIEEKTERWFELSALLEE</sequence>
<organism evidence="15 16">
    <name type="scientific">Euzebyella marina</name>
    <dbReference type="NCBI Taxonomy" id="1761453"/>
    <lineage>
        <taxon>Bacteria</taxon>
        <taxon>Pseudomonadati</taxon>
        <taxon>Bacteroidota</taxon>
        <taxon>Flavobacteriia</taxon>
        <taxon>Flavobacteriales</taxon>
        <taxon>Flavobacteriaceae</taxon>
        <taxon>Euzebyella</taxon>
    </lineage>
</organism>
<feature type="compositionally biased region" description="Polar residues" evidence="13">
    <location>
        <begin position="545"/>
        <end position="556"/>
    </location>
</feature>
<dbReference type="GO" id="GO:0000049">
    <property type="term" value="F:tRNA binding"/>
    <property type="evidence" value="ECO:0007669"/>
    <property type="project" value="UniProtKB-KW"/>
</dbReference>
<dbReference type="GO" id="GO:0019843">
    <property type="term" value="F:rRNA binding"/>
    <property type="evidence" value="ECO:0007669"/>
    <property type="project" value="UniProtKB-KW"/>
</dbReference>
<dbReference type="AlphaFoldDB" id="A0A3G2L8U5"/>
<dbReference type="PANTHER" id="PTHR42855">
    <property type="entry name" value="ABC TRANSPORTER ATP-BINDING SUBUNIT"/>
    <property type="match status" value="1"/>
</dbReference>
<dbReference type="InterPro" id="IPR032781">
    <property type="entry name" value="ABC_tran_Xtn"/>
</dbReference>
<dbReference type="Pfam" id="PF12848">
    <property type="entry name" value="ABC_tran_Xtn"/>
    <property type="match status" value="1"/>
</dbReference>
<dbReference type="KEGG" id="emar:D1013_15415"/>
<dbReference type="SUPFAM" id="SSF52540">
    <property type="entry name" value="P-loop containing nucleoside triphosphate hydrolases"/>
    <property type="match status" value="2"/>
</dbReference>
<dbReference type="InterPro" id="IPR037118">
    <property type="entry name" value="Val-tRNA_synth_C_sf"/>
</dbReference>
<feature type="region of interest" description="Disordered" evidence="13">
    <location>
        <begin position="537"/>
        <end position="556"/>
    </location>
</feature>
<dbReference type="Proteomes" id="UP000276309">
    <property type="component" value="Chromosome"/>
</dbReference>
<keyword evidence="12" id="KW-0175">Coiled coil</keyword>
<dbReference type="GO" id="GO:0003677">
    <property type="term" value="F:DNA binding"/>
    <property type="evidence" value="ECO:0007669"/>
    <property type="project" value="InterPro"/>
</dbReference>
<dbReference type="GO" id="GO:0005524">
    <property type="term" value="F:ATP binding"/>
    <property type="evidence" value="ECO:0007669"/>
    <property type="project" value="UniProtKB-KW"/>
</dbReference>
<dbReference type="PANTHER" id="PTHR42855:SF1">
    <property type="entry name" value="ABC TRANSPORTER DOMAIN-CONTAINING PROTEIN"/>
    <property type="match status" value="1"/>
</dbReference>
<keyword evidence="9" id="KW-0810">Translation regulation</keyword>
<evidence type="ECO:0000256" key="7">
    <source>
        <dbReference type="ARBA" id="ARBA00022801"/>
    </source>
</evidence>
<evidence type="ECO:0000256" key="4">
    <source>
        <dbReference type="ARBA" id="ARBA00022730"/>
    </source>
</evidence>
<keyword evidence="3" id="KW-0820">tRNA-binding</keyword>
<dbReference type="FunFam" id="3.40.50.300:FF:000011">
    <property type="entry name" value="Putative ABC transporter ATP-binding component"/>
    <property type="match status" value="1"/>
</dbReference>
<evidence type="ECO:0000256" key="13">
    <source>
        <dbReference type="SAM" id="MobiDB-lite"/>
    </source>
</evidence>
<dbReference type="InterPro" id="IPR003439">
    <property type="entry name" value="ABC_transporter-like_ATP-bd"/>
</dbReference>
<dbReference type="GO" id="GO:0006417">
    <property type="term" value="P:regulation of translation"/>
    <property type="evidence" value="ECO:0007669"/>
    <property type="project" value="UniProtKB-KW"/>
</dbReference>
<keyword evidence="7" id="KW-0378">Hydrolase</keyword>
<proteinExistence type="inferred from homology"/>
<keyword evidence="5" id="KW-0677">Repeat</keyword>
<protein>
    <submittedName>
        <fullName evidence="15">ABC transporter ATP-binding protein</fullName>
    </submittedName>
</protein>
<evidence type="ECO:0000256" key="8">
    <source>
        <dbReference type="ARBA" id="ARBA00022840"/>
    </source>
</evidence>
<dbReference type="GO" id="GO:0006412">
    <property type="term" value="P:translation"/>
    <property type="evidence" value="ECO:0007669"/>
    <property type="project" value="UniProtKB-KW"/>
</dbReference>
<dbReference type="SMART" id="SM00382">
    <property type="entry name" value="AAA"/>
    <property type="match status" value="2"/>
</dbReference>
<evidence type="ECO:0000256" key="6">
    <source>
        <dbReference type="ARBA" id="ARBA00022741"/>
    </source>
</evidence>
<evidence type="ECO:0000256" key="9">
    <source>
        <dbReference type="ARBA" id="ARBA00022845"/>
    </source>
</evidence>
<evidence type="ECO:0000256" key="10">
    <source>
        <dbReference type="ARBA" id="ARBA00022884"/>
    </source>
</evidence>
<evidence type="ECO:0000256" key="2">
    <source>
        <dbReference type="ARBA" id="ARBA00022490"/>
    </source>
</evidence>
<dbReference type="Gene3D" id="3.40.50.300">
    <property type="entry name" value="P-loop containing nucleotide triphosphate hydrolases"/>
    <property type="match status" value="2"/>
</dbReference>
<keyword evidence="8 15" id="KW-0067">ATP-binding</keyword>
<dbReference type="Pfam" id="PF16326">
    <property type="entry name" value="ABC_tran_CTD"/>
    <property type="match status" value="1"/>
</dbReference>
<evidence type="ECO:0000256" key="3">
    <source>
        <dbReference type="ARBA" id="ARBA00022555"/>
    </source>
</evidence>